<evidence type="ECO:0000259" key="10">
    <source>
        <dbReference type="Pfam" id="PF00696"/>
    </source>
</evidence>
<dbReference type="Pfam" id="PF00696">
    <property type="entry name" value="AA_kinase"/>
    <property type="match status" value="1"/>
</dbReference>
<name>A0A6J4ISD6_9ACTN</name>
<dbReference type="EMBL" id="CADCTB010000161">
    <property type="protein sequence ID" value="CAA9258692.1"/>
    <property type="molecule type" value="Genomic_DNA"/>
</dbReference>
<dbReference type="InterPro" id="IPR001048">
    <property type="entry name" value="Asp/Glu/Uridylate_kinase"/>
</dbReference>
<evidence type="ECO:0000256" key="1">
    <source>
        <dbReference type="ARBA" id="ARBA00004828"/>
    </source>
</evidence>
<keyword evidence="9" id="KW-0963">Cytoplasm</keyword>
<dbReference type="GO" id="GO:0005524">
    <property type="term" value="F:ATP binding"/>
    <property type="evidence" value="ECO:0007669"/>
    <property type="project" value="UniProtKB-UniRule"/>
</dbReference>
<sequence>MNLTKSDVLVEALPYIQRFRGRVVVVKYGGAAMTDPDLAALFAQDVVLMRSVGMRPVVVHGGGPQIGELMQRLGMEPEFRQGLRVTDADTLDVARMVLVGKVNRDIVSAINVHGPLAVGLSGEDAGLITASARDPELGYVGDVEAVNPGIIDRLLAEELVPVVATIGTDLEGQAYNINADTAAGAVAEALRAEKLVYLTDVAGVLRDVKNPFTLIPYASADELDKLVADGVLTGGMIPKIASCTQAVRSGVKHAHILDGRVPHALLLEMFTRDGIGTMVSP</sequence>
<keyword evidence="5 9" id="KW-0547">Nucleotide-binding</keyword>
<dbReference type="FunFam" id="3.40.1160.10:FF:000004">
    <property type="entry name" value="Acetylglutamate kinase"/>
    <property type="match status" value="1"/>
</dbReference>
<protein>
    <recommendedName>
        <fullName evidence="9">Acetylglutamate kinase</fullName>
        <ecNumber evidence="9">2.7.2.8</ecNumber>
    </recommendedName>
    <alternativeName>
        <fullName evidence="9">N-acetyl-L-glutamate 5-phosphotransferase</fullName>
    </alternativeName>
    <alternativeName>
        <fullName evidence="9">NAG kinase</fullName>
        <shortName evidence="9">NAGK</shortName>
    </alternativeName>
</protein>
<dbReference type="CDD" id="cd04250">
    <property type="entry name" value="AAK_NAGK-C"/>
    <property type="match status" value="1"/>
</dbReference>
<comment type="similarity">
    <text evidence="9">Belongs to the acetylglutamate kinase family. ArgB subfamily.</text>
</comment>
<feature type="domain" description="Aspartate/glutamate/uridylate kinase" evidence="10">
    <location>
        <begin position="23"/>
        <end position="258"/>
    </location>
</feature>
<dbReference type="InterPro" id="IPR036393">
    <property type="entry name" value="AceGlu_kinase-like_sf"/>
</dbReference>
<reference evidence="11" key="1">
    <citation type="submission" date="2020-02" db="EMBL/GenBank/DDBJ databases">
        <authorList>
            <person name="Meier V. D."/>
        </authorList>
    </citation>
    <scope>NUCLEOTIDE SEQUENCE</scope>
    <source>
        <strain evidence="11">AVDCRST_MAG10</strain>
    </source>
</reference>
<evidence type="ECO:0000256" key="2">
    <source>
        <dbReference type="ARBA" id="ARBA00022571"/>
    </source>
</evidence>
<dbReference type="PANTHER" id="PTHR23342:SF0">
    <property type="entry name" value="N-ACETYLGLUTAMATE SYNTHASE, MITOCHONDRIAL"/>
    <property type="match status" value="1"/>
</dbReference>
<keyword evidence="4 9" id="KW-0808">Transferase</keyword>
<dbReference type="GO" id="GO:0042450">
    <property type="term" value="P:L-arginine biosynthetic process via ornithine"/>
    <property type="evidence" value="ECO:0007669"/>
    <property type="project" value="UniProtKB-UniRule"/>
</dbReference>
<feature type="binding site" evidence="9">
    <location>
        <position position="84"/>
    </location>
    <ligand>
        <name>substrate</name>
    </ligand>
</feature>
<dbReference type="GO" id="GO:0003991">
    <property type="term" value="F:acetylglutamate kinase activity"/>
    <property type="evidence" value="ECO:0007669"/>
    <property type="project" value="UniProtKB-UniRule"/>
</dbReference>
<comment type="function">
    <text evidence="9">Catalyzes the ATP-dependent phosphorylation of N-acetyl-L-glutamate.</text>
</comment>
<evidence type="ECO:0000256" key="9">
    <source>
        <dbReference type="HAMAP-Rule" id="MF_00082"/>
    </source>
</evidence>
<feature type="site" description="Transition state stabilizer" evidence="9">
    <location>
        <position position="27"/>
    </location>
</feature>
<comment type="subcellular location">
    <subcellularLocation>
        <location evidence="9">Cytoplasm</location>
    </subcellularLocation>
</comment>
<dbReference type="PRINTS" id="PR00474">
    <property type="entry name" value="GLU5KINASE"/>
</dbReference>
<dbReference type="SUPFAM" id="SSF53633">
    <property type="entry name" value="Carbamate kinase-like"/>
    <property type="match status" value="1"/>
</dbReference>
<evidence type="ECO:0000256" key="7">
    <source>
        <dbReference type="ARBA" id="ARBA00022840"/>
    </source>
</evidence>
<feature type="binding site" evidence="9">
    <location>
        <begin position="62"/>
        <end position="63"/>
    </location>
    <ligand>
        <name>substrate</name>
    </ligand>
</feature>
<comment type="pathway">
    <text evidence="1 9">Amino-acid biosynthesis; L-arginine biosynthesis; N(2)-acetyl-L-ornithine from L-glutamate: step 2/4.</text>
</comment>
<keyword evidence="2 9" id="KW-0055">Arginine biosynthesis</keyword>
<gene>
    <name evidence="9" type="primary">argB</name>
    <name evidence="11" type="ORF">AVDCRST_MAG10-2618</name>
</gene>
<dbReference type="NCBIfam" id="TIGR00761">
    <property type="entry name" value="argB"/>
    <property type="match status" value="1"/>
</dbReference>
<evidence type="ECO:0000256" key="3">
    <source>
        <dbReference type="ARBA" id="ARBA00022605"/>
    </source>
</evidence>
<proteinExistence type="inferred from homology"/>
<accession>A0A6J4ISD6</accession>
<dbReference type="PANTHER" id="PTHR23342">
    <property type="entry name" value="N-ACETYLGLUTAMATE SYNTHASE"/>
    <property type="match status" value="1"/>
</dbReference>
<dbReference type="UniPathway" id="UPA00068">
    <property type="reaction ID" value="UER00107"/>
</dbReference>
<keyword evidence="6 9" id="KW-0418">Kinase</keyword>
<evidence type="ECO:0000256" key="6">
    <source>
        <dbReference type="ARBA" id="ARBA00022777"/>
    </source>
</evidence>
<evidence type="ECO:0000256" key="8">
    <source>
        <dbReference type="ARBA" id="ARBA00048141"/>
    </source>
</evidence>
<feature type="binding site" evidence="9">
    <location>
        <position position="176"/>
    </location>
    <ligand>
        <name>substrate</name>
    </ligand>
</feature>
<organism evidence="11">
    <name type="scientific">uncultured Acidimicrobiales bacterium</name>
    <dbReference type="NCBI Taxonomy" id="310071"/>
    <lineage>
        <taxon>Bacteria</taxon>
        <taxon>Bacillati</taxon>
        <taxon>Actinomycetota</taxon>
        <taxon>Acidimicrobiia</taxon>
        <taxon>Acidimicrobiales</taxon>
        <taxon>environmental samples</taxon>
    </lineage>
</organism>
<keyword evidence="3 9" id="KW-0028">Amino-acid biosynthesis</keyword>
<evidence type="ECO:0000256" key="5">
    <source>
        <dbReference type="ARBA" id="ARBA00022741"/>
    </source>
</evidence>
<evidence type="ECO:0000313" key="11">
    <source>
        <dbReference type="EMBL" id="CAA9258692.1"/>
    </source>
</evidence>
<dbReference type="AlphaFoldDB" id="A0A6J4ISD6"/>
<dbReference type="InterPro" id="IPR041727">
    <property type="entry name" value="NAGK-C"/>
</dbReference>
<dbReference type="HAMAP" id="MF_00082">
    <property type="entry name" value="ArgB"/>
    <property type="match status" value="1"/>
</dbReference>
<feature type="site" description="Transition state stabilizer" evidence="9">
    <location>
        <position position="239"/>
    </location>
</feature>
<dbReference type="InterPro" id="IPR001057">
    <property type="entry name" value="Glu/AcGlu_kinase"/>
</dbReference>
<dbReference type="GO" id="GO:0005737">
    <property type="term" value="C:cytoplasm"/>
    <property type="evidence" value="ECO:0007669"/>
    <property type="project" value="UniProtKB-SubCell"/>
</dbReference>
<keyword evidence="7 9" id="KW-0067">ATP-binding</keyword>
<comment type="catalytic activity">
    <reaction evidence="8 9">
        <text>N-acetyl-L-glutamate + ATP = N-acetyl-L-glutamyl 5-phosphate + ADP</text>
        <dbReference type="Rhea" id="RHEA:14629"/>
        <dbReference type="ChEBI" id="CHEBI:30616"/>
        <dbReference type="ChEBI" id="CHEBI:44337"/>
        <dbReference type="ChEBI" id="CHEBI:57936"/>
        <dbReference type="ChEBI" id="CHEBI:456216"/>
        <dbReference type="EC" id="2.7.2.8"/>
    </reaction>
</comment>
<dbReference type="PIRSF" id="PIRSF000728">
    <property type="entry name" value="NAGK"/>
    <property type="match status" value="1"/>
</dbReference>
<dbReference type="Gene3D" id="3.40.1160.10">
    <property type="entry name" value="Acetylglutamate kinase-like"/>
    <property type="match status" value="1"/>
</dbReference>
<dbReference type="EC" id="2.7.2.8" evidence="9"/>
<evidence type="ECO:0000256" key="4">
    <source>
        <dbReference type="ARBA" id="ARBA00022679"/>
    </source>
</evidence>
<dbReference type="InterPro" id="IPR037528">
    <property type="entry name" value="ArgB"/>
</dbReference>
<dbReference type="InterPro" id="IPR004662">
    <property type="entry name" value="AcgluKinase_fam"/>
</dbReference>